<gene>
    <name evidence="1" type="ORF">D4L85_30765</name>
</gene>
<dbReference type="AlphaFoldDB" id="A0A385SU16"/>
<name>A0A385SU16_9BACT</name>
<keyword evidence="2" id="KW-1185">Reference proteome</keyword>
<dbReference type="EMBL" id="CP032382">
    <property type="protein sequence ID" value="AYB34699.1"/>
    <property type="molecule type" value="Genomic_DNA"/>
</dbReference>
<evidence type="ECO:0000313" key="2">
    <source>
        <dbReference type="Proteomes" id="UP000266183"/>
    </source>
</evidence>
<sequence>MSYEYFLQAHLLGEDQPISTAMIVQVFAPYITHREEAFMDLEFDDSHQCTVYLDQESPTTSHMTISRPCDDQRLGACIYEVMQLGNFVFFEPDGKHPILLTPGALEHMPPDMIDSLGDPVIARNKEEFLEFYFNNR</sequence>
<organism evidence="1 2">
    <name type="scientific">Chryseolinea soli</name>
    <dbReference type="NCBI Taxonomy" id="2321403"/>
    <lineage>
        <taxon>Bacteria</taxon>
        <taxon>Pseudomonadati</taxon>
        <taxon>Bacteroidota</taxon>
        <taxon>Cytophagia</taxon>
        <taxon>Cytophagales</taxon>
        <taxon>Fulvivirgaceae</taxon>
        <taxon>Chryseolinea</taxon>
    </lineage>
</organism>
<reference evidence="2" key="1">
    <citation type="submission" date="2018-09" db="EMBL/GenBank/DDBJ databases">
        <title>Chryseolinea sp. KIS68-18 isolated from soil.</title>
        <authorList>
            <person name="Weon H.-Y."/>
            <person name="Kwon S.-W."/>
            <person name="Lee S.A."/>
        </authorList>
    </citation>
    <scope>NUCLEOTIDE SEQUENCE [LARGE SCALE GENOMIC DNA]</scope>
    <source>
        <strain evidence="2">KIS68-18</strain>
    </source>
</reference>
<proteinExistence type="predicted"/>
<dbReference type="OrthoDB" id="673705at2"/>
<dbReference type="RefSeq" id="WP_119757957.1">
    <property type="nucleotide sequence ID" value="NZ_CP032382.1"/>
</dbReference>
<evidence type="ECO:0000313" key="1">
    <source>
        <dbReference type="EMBL" id="AYB34699.1"/>
    </source>
</evidence>
<dbReference type="KEGG" id="chk:D4L85_30765"/>
<protein>
    <submittedName>
        <fullName evidence="1">Uncharacterized protein</fullName>
    </submittedName>
</protein>
<accession>A0A385SU16</accession>
<dbReference type="Proteomes" id="UP000266183">
    <property type="component" value="Chromosome"/>
</dbReference>